<accession>I3R506</accession>
<dbReference type="EMBL" id="CP001868">
    <property type="protein sequence ID" value="AFK19316.1"/>
    <property type="molecule type" value="Genomic_DNA"/>
</dbReference>
<organism evidence="2">
    <name type="scientific">Haloferax mediterranei (strain ATCC 33500 / DSM 1411 / JCM 8866 / NBRC 14739 / NCIMB 2177 / R-4)</name>
    <name type="common">Halobacterium mediterranei</name>
    <dbReference type="NCBI Taxonomy" id="523841"/>
    <lineage>
        <taxon>Archaea</taxon>
        <taxon>Methanobacteriati</taxon>
        <taxon>Methanobacteriota</taxon>
        <taxon>Stenosarchaea group</taxon>
        <taxon>Halobacteria</taxon>
        <taxon>Halobacteriales</taxon>
        <taxon>Haloferacaceae</taxon>
        <taxon>Haloferax</taxon>
    </lineage>
</organism>
<reference evidence="2" key="1">
    <citation type="journal article" date="2012" name="Appl. Environ. Microbiol.">
        <title>Identification of the haloarchaeal phasin (PhaP) that functions in polyhydroxyalkanoate accumulation and granule formation in Haloferax mediterranei.</title>
        <authorList>
            <person name="Cai S."/>
            <person name="Cai L."/>
            <person name="Liu H."/>
            <person name="Liu X."/>
            <person name="Han J."/>
            <person name="Zhou J."/>
            <person name="Xiang H."/>
        </authorList>
    </citation>
    <scope>NUCLEOTIDE SEQUENCE</scope>
    <source>
        <strain evidence="2">CGMCC 1.2087</strain>
    </source>
</reference>
<reference evidence="2" key="2">
    <citation type="journal article" date="2012" name="J. Bacteriol.">
        <title>Complete genome sequence of the metabolically versatile halophilic archaeon Haloferax mediterranei, a poly(3-hydroxybutyrate-co-3-hydroxyvalerate) producer.</title>
        <authorList>
            <person name="Han J."/>
            <person name="Zhang F."/>
            <person name="Hou J."/>
            <person name="Liu X."/>
            <person name="Li M."/>
            <person name="Liu H."/>
            <person name="Cai L."/>
            <person name="Zhang B."/>
            <person name="Chen Y."/>
            <person name="Zhou J."/>
            <person name="Hu S."/>
            <person name="Xiang H."/>
        </authorList>
    </citation>
    <scope>NUCLEOTIDE SEQUENCE [LARGE SCALE GENOMIC DNA]</scope>
    <source>
        <strain evidence="2">CGMCC 1.2087</strain>
    </source>
</reference>
<dbReference type="STRING" id="523841.HFX_1610"/>
<evidence type="ECO:0000313" key="2">
    <source>
        <dbReference type="EMBL" id="AFK19316.1"/>
    </source>
</evidence>
<feature type="region of interest" description="Disordered" evidence="1">
    <location>
        <begin position="203"/>
        <end position="222"/>
    </location>
</feature>
<dbReference type="KEGG" id="hme:HFX_1610"/>
<feature type="region of interest" description="Disordered" evidence="1">
    <location>
        <begin position="1"/>
        <end position="23"/>
    </location>
</feature>
<dbReference type="eggNOG" id="arCOG00722">
    <property type="taxonomic scope" value="Archaea"/>
</dbReference>
<feature type="compositionally biased region" description="Polar residues" evidence="1">
    <location>
        <begin position="1"/>
        <end position="11"/>
    </location>
</feature>
<dbReference type="EMBL" id="CP039139">
    <property type="protein sequence ID" value="QCQ75784.1"/>
    <property type="molecule type" value="Genomic_DNA"/>
</dbReference>
<reference evidence="2" key="3">
    <citation type="submission" date="2014-05" db="EMBL/GenBank/DDBJ databases">
        <authorList>
            <person name="Wang L."/>
            <person name="Yang H."/>
            <person name="Xiang H."/>
        </authorList>
    </citation>
    <scope>NUCLEOTIDE SEQUENCE</scope>
    <source>
        <strain>CGMCC 1.2087</strain>
    </source>
</reference>
<protein>
    <submittedName>
        <fullName evidence="2">Uncharacterized protein</fullName>
    </submittedName>
</protein>
<proteinExistence type="predicted"/>
<dbReference type="HOGENOM" id="CLU_1032929_0_0_2"/>
<evidence type="ECO:0000313" key="3">
    <source>
        <dbReference type="EMBL" id="QCQ75784.1"/>
    </source>
</evidence>
<dbReference type="Proteomes" id="UP000299011">
    <property type="component" value="Chromosome"/>
</dbReference>
<name>I3R506_HALMT</name>
<sequence length="284" mass="31956">MAQSLVSTQEPMSHAAGNDVTQQAPEDIIGDPLESFSAQMDSFGSLISLVFDDYENFIDELVRKVIELPPERRFTHSHEIVEEQVSEEFGTADVLSAQFPQLNGKQLSRFMSQINEQILKNVLRGIYFDREPDTRLVLAALVQSTEHFMSAIEDNQCERAVRQRSYSAPLGLLCRLMYTARNPDESTIEDIAMDVSRSHYYFGSASSSDSENPPNPDNRPSSEVIQEVREYGAAIAYANTQISLGRGSELAHLTEREFRTRVLKEHKIPVRNGPQSAEDLGDRI</sequence>
<dbReference type="AlphaFoldDB" id="I3R506"/>
<gene>
    <name evidence="2" type="ordered locus">HFX_1610</name>
    <name evidence="3" type="ORF">E6P09_11085</name>
</gene>
<reference evidence="3 4" key="4">
    <citation type="submission" date="2019-04" db="EMBL/GenBank/DDBJ databases">
        <title>Methylomes of two halophilic Archaea, Haloarcula marismortui and Haloferax mediterranei.</title>
        <authorList>
            <person name="DasSarma S."/>
            <person name="DasSarma P."/>
            <person name="DasSarma S."/>
            <person name="Fomenkov A."/>
            <person name="Vincze T."/>
            <person name="Anton B.P."/>
            <person name="Roberts R.J."/>
        </authorList>
    </citation>
    <scope>NUCLEOTIDE SEQUENCE [LARGE SCALE GENOMIC DNA]</scope>
    <source>
        <strain evidence="3">ATCC 33500</strain>
        <strain evidence="4">ATCC 33500 / DSM 1411 / JCM 8866 / NBRC 14739 / NCIMB 2177 / R-4</strain>
    </source>
</reference>
<evidence type="ECO:0000256" key="1">
    <source>
        <dbReference type="SAM" id="MobiDB-lite"/>
    </source>
</evidence>
<feature type="compositionally biased region" description="Low complexity" evidence="1">
    <location>
        <begin position="204"/>
        <end position="222"/>
    </location>
</feature>
<dbReference type="Proteomes" id="UP000006469">
    <property type="component" value="Chromosome"/>
</dbReference>
<evidence type="ECO:0000313" key="4">
    <source>
        <dbReference type="Proteomes" id="UP000299011"/>
    </source>
</evidence>